<comment type="catalytic activity">
    <reaction evidence="1 7">
        <text>D-glucuronate = D-fructuronate</text>
        <dbReference type="Rhea" id="RHEA:13049"/>
        <dbReference type="ChEBI" id="CHEBI:58720"/>
        <dbReference type="ChEBI" id="CHEBI:59863"/>
        <dbReference type="EC" id="5.3.1.12"/>
    </reaction>
</comment>
<evidence type="ECO:0000256" key="5">
    <source>
        <dbReference type="ARBA" id="ARBA00020555"/>
    </source>
</evidence>
<dbReference type="Pfam" id="PF02614">
    <property type="entry name" value="UxaC"/>
    <property type="match status" value="1"/>
</dbReference>
<accession>A0A9X2IRA6</accession>
<evidence type="ECO:0000256" key="7">
    <source>
        <dbReference type="HAMAP-Rule" id="MF_00675"/>
    </source>
</evidence>
<comment type="caution">
    <text evidence="8">The sequence shown here is derived from an EMBL/GenBank/DDBJ whole genome shotgun (WGS) entry which is preliminary data.</text>
</comment>
<dbReference type="GO" id="GO:0042840">
    <property type="term" value="P:D-glucuronate catabolic process"/>
    <property type="evidence" value="ECO:0007669"/>
    <property type="project" value="TreeGrafter"/>
</dbReference>
<comment type="catalytic activity">
    <reaction evidence="7">
        <text>aldehydo-D-galacturonate = keto-D-tagaturonate</text>
        <dbReference type="Rhea" id="RHEA:27702"/>
        <dbReference type="ChEBI" id="CHEBI:12952"/>
        <dbReference type="ChEBI" id="CHEBI:17886"/>
    </reaction>
</comment>
<dbReference type="PANTHER" id="PTHR30068">
    <property type="entry name" value="URONATE ISOMERASE"/>
    <property type="match status" value="1"/>
</dbReference>
<dbReference type="InterPro" id="IPR003766">
    <property type="entry name" value="Uronate_isomerase"/>
</dbReference>
<dbReference type="InterPro" id="IPR032466">
    <property type="entry name" value="Metal_Hydrolase"/>
</dbReference>
<comment type="similarity">
    <text evidence="3 7">Belongs to the metallo-dependent hydrolases superfamily. Uronate isomerase family.</text>
</comment>
<evidence type="ECO:0000256" key="1">
    <source>
        <dbReference type="ARBA" id="ARBA00001165"/>
    </source>
</evidence>
<dbReference type="Gene3D" id="3.20.20.140">
    <property type="entry name" value="Metal-dependent hydrolases"/>
    <property type="match status" value="1"/>
</dbReference>
<evidence type="ECO:0000256" key="3">
    <source>
        <dbReference type="ARBA" id="ARBA00008397"/>
    </source>
</evidence>
<evidence type="ECO:0000313" key="9">
    <source>
        <dbReference type="Proteomes" id="UP001139179"/>
    </source>
</evidence>
<dbReference type="RefSeq" id="WP_251224140.1">
    <property type="nucleotide sequence ID" value="NZ_JAMBOL010000014.1"/>
</dbReference>
<dbReference type="NCBIfam" id="NF002794">
    <property type="entry name" value="PRK02925.1"/>
    <property type="match status" value="1"/>
</dbReference>
<keyword evidence="9" id="KW-1185">Reference proteome</keyword>
<evidence type="ECO:0000313" key="8">
    <source>
        <dbReference type="EMBL" id="MCM3715388.1"/>
    </source>
</evidence>
<dbReference type="HAMAP" id="MF_00675">
    <property type="entry name" value="UxaC"/>
    <property type="match status" value="1"/>
</dbReference>
<reference evidence="8" key="1">
    <citation type="submission" date="2022-05" db="EMBL/GenBank/DDBJ databases">
        <title>Comparative Genomics of Spacecraft Associated Microbes.</title>
        <authorList>
            <person name="Tran M.T."/>
            <person name="Wright A."/>
            <person name="Seuylemezian A."/>
            <person name="Eisen J."/>
            <person name="Coil D."/>
        </authorList>
    </citation>
    <scope>NUCLEOTIDE SEQUENCE</scope>
    <source>
        <strain evidence="8">214.1.1</strain>
    </source>
</reference>
<dbReference type="Proteomes" id="UP001139179">
    <property type="component" value="Unassembled WGS sequence"/>
</dbReference>
<evidence type="ECO:0000256" key="4">
    <source>
        <dbReference type="ARBA" id="ARBA00012546"/>
    </source>
</evidence>
<dbReference type="EC" id="5.3.1.12" evidence="4 7"/>
<protein>
    <recommendedName>
        <fullName evidence="5 7">Uronate isomerase</fullName>
        <ecNumber evidence="4 7">5.3.1.12</ecNumber>
    </recommendedName>
    <alternativeName>
        <fullName evidence="7">Glucuronate isomerase</fullName>
    </alternativeName>
    <alternativeName>
        <fullName evidence="7">Uronic isomerase</fullName>
    </alternativeName>
</protein>
<proteinExistence type="inferred from homology"/>
<dbReference type="Gene3D" id="1.10.2020.10">
    <property type="entry name" value="uronate isomerase, domain 2, chain A"/>
    <property type="match status" value="1"/>
</dbReference>
<dbReference type="GO" id="GO:0008880">
    <property type="term" value="F:glucuronate isomerase activity"/>
    <property type="evidence" value="ECO:0007669"/>
    <property type="project" value="UniProtKB-UniRule"/>
</dbReference>
<dbReference type="EMBL" id="JAMBOL010000014">
    <property type="protein sequence ID" value="MCM3715388.1"/>
    <property type="molecule type" value="Genomic_DNA"/>
</dbReference>
<gene>
    <name evidence="7 8" type="primary">uxaC</name>
    <name evidence="8" type="ORF">M3202_15050</name>
</gene>
<evidence type="ECO:0000256" key="6">
    <source>
        <dbReference type="ARBA" id="ARBA00023235"/>
    </source>
</evidence>
<name>A0A9X2IRA6_9BACI</name>
<dbReference type="PANTHER" id="PTHR30068:SF4">
    <property type="entry name" value="URONATE ISOMERASE"/>
    <property type="match status" value="1"/>
</dbReference>
<evidence type="ECO:0000256" key="2">
    <source>
        <dbReference type="ARBA" id="ARBA00004892"/>
    </source>
</evidence>
<keyword evidence="6 7" id="KW-0413">Isomerase</keyword>
<dbReference type="AlphaFoldDB" id="A0A9X2IRA6"/>
<dbReference type="GO" id="GO:0019698">
    <property type="term" value="P:D-galacturonate catabolic process"/>
    <property type="evidence" value="ECO:0007669"/>
    <property type="project" value="TreeGrafter"/>
</dbReference>
<organism evidence="8 9">
    <name type="scientific">Halalkalibacter oceani</name>
    <dbReference type="NCBI Taxonomy" id="1653776"/>
    <lineage>
        <taxon>Bacteria</taxon>
        <taxon>Bacillati</taxon>
        <taxon>Bacillota</taxon>
        <taxon>Bacilli</taxon>
        <taxon>Bacillales</taxon>
        <taxon>Bacillaceae</taxon>
        <taxon>Halalkalibacter</taxon>
    </lineage>
</organism>
<dbReference type="SUPFAM" id="SSF51556">
    <property type="entry name" value="Metallo-dependent hydrolases"/>
    <property type="match status" value="1"/>
</dbReference>
<comment type="pathway">
    <text evidence="2 7">Carbohydrate metabolism; pentose and glucuronate interconversion.</text>
</comment>
<sequence length="467" mass="54460">MKTFMDEEFLLETETAKRLYHDVAKEMPIFDYHCHLSAQDIAENKQFQTITEAWLSDDHYKWRAMRARGIEEAYITGEKDEREKFQKWAETVPHLIGNPLYHWTHLELRRCFGIEEILTPANAELIWQTCNELLQKPSFSARELIQKFNVKALCTTDNPVDSLEYHKQLKEDQSFEVSVLPTFRPDEALQIELAGFDDWLHKLEAVTDMQITTYRDFIAALELRVAYFHDAGCRLSDHGLDQPFYQQATEQEIEQLFQKRIVSRQLTAEEALKLRTATLLALGKMYAEKGWAMQFHIGALRRTNTKMQRMVGAHAGFDSIADFTYAEDLARLLDTLDQTDELPKTILYNLNPRDHYMVASMAGNFQGGRPGKIQFGTAWWFNDQRDGMEEQMKILANVGVFSSFVGMLTDSRSFLSYTRHEYFRRILCNLIGHWVENGEYPDDYAFLGELVENICFHNIHSYLLEAH</sequence>